<dbReference type="InterPro" id="IPR011008">
    <property type="entry name" value="Dimeric_a/b-barrel"/>
</dbReference>
<sequence length="203" mass="23020">MAGATDPADADGVLPLPSPVALWRLLSCAVTTAILLLTWRVHLPRHNVGHEIPFADGTVGRVYRETVLDLGKATEPVTLIVGFRLRWVGSNRFAHRLFRIESLLNTPLFVGFPGFVSKLWIAHDGNNVYRGVYEWDREDLAHRYVRALWWPLALVSERASIRYHVVPGSRRDATLSHIRLRPGEQQWWHPLTTDPPPRVQGMG</sequence>
<evidence type="ECO:0000313" key="3">
    <source>
        <dbReference type="Proteomes" id="UP000008363"/>
    </source>
</evidence>
<reference evidence="2 3" key="1">
    <citation type="submission" date="2012-08" db="EMBL/GenBank/DDBJ databases">
        <title>Whole genome shotgun sequence of Gordonia rhizosphera NBRC 16068.</title>
        <authorList>
            <person name="Takarada H."/>
            <person name="Isaki S."/>
            <person name="Hosoyama A."/>
            <person name="Tsuchikane K."/>
            <person name="Katsumata H."/>
            <person name="Baba S."/>
            <person name="Ohji S."/>
            <person name="Yamazaki S."/>
            <person name="Fujita N."/>
        </authorList>
    </citation>
    <scope>NUCLEOTIDE SEQUENCE [LARGE SCALE GENOMIC DNA]</scope>
    <source>
        <strain evidence="2 3">NBRC 16068</strain>
    </source>
</reference>
<keyword evidence="3" id="KW-1185">Reference proteome</keyword>
<proteinExistence type="predicted"/>
<keyword evidence="1" id="KW-0812">Transmembrane</keyword>
<gene>
    <name evidence="2" type="ORF">GORHZ_055_00220</name>
</gene>
<protein>
    <submittedName>
        <fullName evidence="2">Uncharacterized protein</fullName>
    </submittedName>
</protein>
<dbReference type="SUPFAM" id="SSF54909">
    <property type="entry name" value="Dimeric alpha+beta barrel"/>
    <property type="match status" value="1"/>
</dbReference>
<dbReference type="RefSeq" id="WP_006331210.1">
    <property type="nucleotide sequence ID" value="NZ_BAHC01000055.1"/>
</dbReference>
<keyword evidence="1" id="KW-1133">Transmembrane helix</keyword>
<name>K6WRQ9_9ACTN</name>
<accession>K6WRQ9</accession>
<comment type="caution">
    <text evidence="2">The sequence shown here is derived from an EMBL/GenBank/DDBJ whole genome shotgun (WGS) entry which is preliminary data.</text>
</comment>
<dbReference type="AlphaFoldDB" id="K6WRQ9"/>
<organism evidence="2 3">
    <name type="scientific">Gordonia rhizosphera NBRC 16068</name>
    <dbReference type="NCBI Taxonomy" id="1108045"/>
    <lineage>
        <taxon>Bacteria</taxon>
        <taxon>Bacillati</taxon>
        <taxon>Actinomycetota</taxon>
        <taxon>Actinomycetes</taxon>
        <taxon>Mycobacteriales</taxon>
        <taxon>Gordoniaceae</taxon>
        <taxon>Gordonia</taxon>
    </lineage>
</organism>
<dbReference type="eggNOG" id="ENOG5031FMM">
    <property type="taxonomic scope" value="Bacteria"/>
</dbReference>
<dbReference type="OrthoDB" id="4124240at2"/>
<dbReference type="Gene3D" id="3.30.70.100">
    <property type="match status" value="1"/>
</dbReference>
<feature type="transmembrane region" description="Helical" evidence="1">
    <location>
        <begin position="20"/>
        <end position="39"/>
    </location>
</feature>
<keyword evidence="1" id="KW-0472">Membrane</keyword>
<evidence type="ECO:0000313" key="2">
    <source>
        <dbReference type="EMBL" id="GAB89239.1"/>
    </source>
</evidence>
<dbReference type="STRING" id="1108045.GORHZ_055_00220"/>
<dbReference type="EMBL" id="BAHC01000055">
    <property type="protein sequence ID" value="GAB89239.1"/>
    <property type="molecule type" value="Genomic_DNA"/>
</dbReference>
<dbReference type="Proteomes" id="UP000008363">
    <property type="component" value="Unassembled WGS sequence"/>
</dbReference>
<evidence type="ECO:0000256" key="1">
    <source>
        <dbReference type="SAM" id="Phobius"/>
    </source>
</evidence>